<dbReference type="Proteomes" id="UP000030686">
    <property type="component" value="Unassembled WGS sequence"/>
</dbReference>
<dbReference type="EMBL" id="HG792016">
    <property type="protein sequence ID" value="CDM32591.1"/>
    <property type="molecule type" value="Genomic_DNA"/>
</dbReference>
<gene>
    <name evidence="1" type="ORF">PROQFM164_S02g002742</name>
</gene>
<name>W6Q999_PENRF</name>
<reference evidence="1" key="1">
    <citation type="journal article" date="2014" name="Nat. Commun.">
        <title>Multiple recent horizontal transfers of a large genomic region in cheese making fungi.</title>
        <authorList>
            <person name="Cheeseman K."/>
            <person name="Ropars J."/>
            <person name="Renault P."/>
            <person name="Dupont J."/>
            <person name="Gouzy J."/>
            <person name="Branca A."/>
            <person name="Abraham A.L."/>
            <person name="Ceppi M."/>
            <person name="Conseiller E."/>
            <person name="Debuchy R."/>
            <person name="Malagnac F."/>
            <person name="Goarin A."/>
            <person name="Silar P."/>
            <person name="Lacoste S."/>
            <person name="Sallet E."/>
            <person name="Bensimon A."/>
            <person name="Giraud T."/>
            <person name="Brygoo Y."/>
        </authorList>
    </citation>
    <scope>NUCLEOTIDE SEQUENCE [LARGE SCALE GENOMIC DNA]</scope>
    <source>
        <strain evidence="1">FM164</strain>
    </source>
</reference>
<evidence type="ECO:0000313" key="2">
    <source>
        <dbReference type="Proteomes" id="UP000030686"/>
    </source>
</evidence>
<protein>
    <submittedName>
        <fullName evidence="1">Genomic scaffold, ProqFM164S02</fullName>
    </submittedName>
</protein>
<keyword evidence="2" id="KW-1185">Reference proteome</keyword>
<accession>W6Q999</accession>
<proteinExistence type="predicted"/>
<dbReference type="AlphaFoldDB" id="W6Q999"/>
<sequence length="76" mass="8662">MFSWSQSLENNSSPYTQFYRQSSNSSRWLITRKNASGSHELTGSQEWVLWAGPPAAPNLYSKHPTHLENDAECSIF</sequence>
<organism evidence="1 2">
    <name type="scientific">Penicillium roqueforti (strain FM164)</name>
    <dbReference type="NCBI Taxonomy" id="1365484"/>
    <lineage>
        <taxon>Eukaryota</taxon>
        <taxon>Fungi</taxon>
        <taxon>Dikarya</taxon>
        <taxon>Ascomycota</taxon>
        <taxon>Pezizomycotina</taxon>
        <taxon>Eurotiomycetes</taxon>
        <taxon>Eurotiomycetidae</taxon>
        <taxon>Eurotiales</taxon>
        <taxon>Aspergillaceae</taxon>
        <taxon>Penicillium</taxon>
    </lineage>
</organism>
<evidence type="ECO:0000313" key="1">
    <source>
        <dbReference type="EMBL" id="CDM32591.1"/>
    </source>
</evidence>